<evidence type="ECO:0000313" key="2">
    <source>
        <dbReference type="EMBL" id="SEI63660.1"/>
    </source>
</evidence>
<dbReference type="InterPro" id="IPR007171">
    <property type="entry name" value="DUF371"/>
</dbReference>
<dbReference type="RefSeq" id="WP_089671274.1">
    <property type="nucleotide sequence ID" value="NZ_CP024845.1"/>
</dbReference>
<dbReference type="PANTHER" id="PTHR40696:SF1">
    <property type="entry name" value="DUF371 DOMAIN-CONTAINING PROTEIN"/>
    <property type="match status" value="1"/>
</dbReference>
<dbReference type="STRING" id="1073996.SAMN05444271_104143"/>
<dbReference type="InterPro" id="IPR023131">
    <property type="entry name" value="Mth639-like_dom_sf"/>
</dbReference>
<name>A0A1H6SI08_9EURY</name>
<organism evidence="2 3">
    <name type="scientific">Halohasta litchfieldiae</name>
    <dbReference type="NCBI Taxonomy" id="1073996"/>
    <lineage>
        <taxon>Archaea</taxon>
        <taxon>Methanobacteriati</taxon>
        <taxon>Methanobacteriota</taxon>
        <taxon>Stenosarchaea group</taxon>
        <taxon>Halobacteria</taxon>
        <taxon>Halobacteriales</taxon>
        <taxon>Haloferacaceae</taxon>
        <taxon>Halohasta</taxon>
    </lineage>
</organism>
<dbReference type="KEGG" id="hae:halTADL_1055"/>
<dbReference type="Gene3D" id="2.60.120.630">
    <property type="entry name" value="mth639 domain like"/>
    <property type="match status" value="1"/>
</dbReference>
<dbReference type="PANTHER" id="PTHR40696">
    <property type="entry name" value="DUF371 FAMILY PROTEIN"/>
    <property type="match status" value="1"/>
</dbReference>
<evidence type="ECO:0000256" key="1">
    <source>
        <dbReference type="SAM" id="MobiDB-lite"/>
    </source>
</evidence>
<dbReference type="Pfam" id="PF04027">
    <property type="entry name" value="DUF371"/>
    <property type="match status" value="1"/>
</dbReference>
<evidence type="ECO:0008006" key="4">
    <source>
        <dbReference type="Google" id="ProtNLM"/>
    </source>
</evidence>
<dbReference type="Proteomes" id="UP000198888">
    <property type="component" value="Unassembled WGS sequence"/>
</dbReference>
<feature type="region of interest" description="Disordered" evidence="1">
    <location>
        <begin position="71"/>
        <end position="92"/>
    </location>
</feature>
<sequence length="142" mass="15259">MEHTELIHARGHEHVQSTHASTFEVTSDDWLTPAGDCILAIEADRTPADFSEAFVDAAQSHEATITATLSTDDHTHTITGRGHPDLTYEGDRSAVGRTSDYVDDRTIMVGAEGAAESVDRDLVAALADGADLTLELRVTVDE</sequence>
<protein>
    <recommendedName>
        <fullName evidence="4">DUF371 domain-containing protein</fullName>
    </recommendedName>
</protein>
<feature type="region of interest" description="Disordered" evidence="1">
    <location>
        <begin position="1"/>
        <end position="20"/>
    </location>
</feature>
<dbReference type="EMBL" id="FNYR01000004">
    <property type="protein sequence ID" value="SEI63660.1"/>
    <property type="molecule type" value="Genomic_DNA"/>
</dbReference>
<keyword evidence="3" id="KW-1185">Reference proteome</keyword>
<dbReference type="OrthoDB" id="9265at2157"/>
<accession>A0A2H4Q0L4</accession>
<evidence type="ECO:0000313" key="3">
    <source>
        <dbReference type="Proteomes" id="UP000198888"/>
    </source>
</evidence>
<proteinExistence type="predicted"/>
<accession>A0A1H6SI08</accession>
<feature type="compositionally biased region" description="Basic and acidic residues" evidence="1">
    <location>
        <begin position="1"/>
        <end position="16"/>
    </location>
</feature>
<dbReference type="AlphaFoldDB" id="A0A1H6SI08"/>
<reference evidence="2 3" key="1">
    <citation type="submission" date="2016-10" db="EMBL/GenBank/DDBJ databases">
        <authorList>
            <person name="de Groot N.N."/>
        </authorList>
    </citation>
    <scope>NUCLEOTIDE SEQUENCE [LARGE SCALE GENOMIC DNA]</scope>
    <source>
        <strain evidence="2 3">DSM 22187</strain>
    </source>
</reference>
<dbReference type="GeneID" id="35001869"/>
<gene>
    <name evidence="2" type="ORF">SAMN05444271_104143</name>
</gene>